<evidence type="ECO:0000313" key="5">
    <source>
        <dbReference type="Proteomes" id="UP001056201"/>
    </source>
</evidence>
<dbReference type="InterPro" id="IPR015943">
    <property type="entry name" value="WD40/YVTN_repeat-like_dom_sf"/>
</dbReference>
<dbReference type="InterPro" id="IPR011006">
    <property type="entry name" value="CheY-like_superfamily"/>
</dbReference>
<evidence type="ECO:0000259" key="3">
    <source>
        <dbReference type="PROSITE" id="PS50110"/>
    </source>
</evidence>
<sequence>MNDPLTPDLRPLLAQLQAAGLGDDATQLLDALWLSRWLPGPVAAMDEPKSAAPPIEPRPEAATAPPPAAPVQPPRTRGPEAEVPLPSAAPTVADAGAGVYARGAGTPADDAWRARALRVAGVPALRDGPALARALRPLGKRRRSTTRFVIDEAATAERLADTGLLAPVLVPERERFFSATLLVEDSPAMPLWRGLADELETLLARQGGFRRLRRLALLTDGAQPMLRSRSGALQSPRMLLEDDASLVLIATDGTSAAWADGRLAALTGLLAPRTCVAVLQWMPERLWPHSALGAADLGVQAPRPGAPLAELRLTRPRWLRAHRPVQPMPVAALTPASLGRLAAMLMAKPGVRGAAALLWPATSAPPPGAAAGEEDLSQLNPEQRISRFRAVGSARLLQAAVQLSAAAPLTLPVVRLVHRVMQPGAPAEDLPLLLLGGLLQRQPAPPADEATGGDDDVVFDFAPGVRQALQAALLKHEADAVRRAVSGYIAERSGSPLDFQALMRDEQGALRLPAWARPFAEVTRQVQALYQPPAAPPADAGPPAPSVREPQWAPGVTVQAETALPADARKLAWSPDGQRLAVLHQQGLVTFQLQPTGPGQRRWQREPLAMRGPSTVFMVQGFDVPQPLFQAFVEAFQATWPALFNQPLQLQFHTVGSAYGEDLRRRPEQDLRQLLDLVERQQGLMLCVGGTRFFESAWVGTAQEECLRRFDLQQRVPALSLRMTPASAAAAPAADWKLMSMFNGPAAARIEAAMAPGAARTITQLLADQAPRYLSQVLTGPTTTDLLWTTDDRLLVADGLSGEVLDADTSATVDRAPPGWDRQHPLLLAQRPGERSLTLARGQDLNAELPGYASLQRGADRMEAPIAALAWSADGEHLALLLANGTVRFLWASEKPDDDAERDDLHGIGCGPAWTTLADDALAVWRTDGNVQVQNGRQSLARWAAPDEVTSLSWSHDDDVLACGLHGGGLQLVHGGSSGRPATQEVPNADADGGAPQLAFAPQPIGGGQDALALACGSTLTLLRIDRAALQAGAVPEAPAPPEPAHPDPDEVVDSAHHLLMALAMAYRDGGFGEGGRSGALDDYARRLGVQPGQPDWTLLHTLLLLANDTLTEPLHRMLQGEGDRLRHPDVDGADQYWHSSLDRLDKDLPMLSGRGTASDRQRALAFLQAWLSQLEGALAGMSSDEQAQLDDTAGFALWRWFAAIAALRDPRLARDTRAPLTKLKPLLQRVAQHLPALRSQAVADLISAPLARAMLLHAECGTSVFSGCPSSAELVSRFASAFAQQAELLLQGRDMLTVHSEVPAWRLAQMAPLLAPLEVGLQWAASGSPWSLPCPQVPALIRFVGAIVATRLAWLNRQPPPDDWAVPGLPLLWVDDQPQHNLGGVRALQERGFRVATTRDTASALQALEGPIEYAAVISDMGRPPDPQAGYTLLQAMRDQHVSTPFIILSRDVRPEHHAESVRRGALGSTDDFEVLMGWLRRELLQRPAIKSAA</sequence>
<reference evidence="4" key="1">
    <citation type="submission" date="2022-05" db="EMBL/GenBank/DDBJ databases">
        <title>An RpoN-dependent PEP-CTERM gene is involved in floc formation of an Aquincola tertiaricarbonis strain.</title>
        <authorList>
            <person name="Qiu D."/>
            <person name="Xia M."/>
        </authorList>
    </citation>
    <scope>NUCLEOTIDE SEQUENCE</scope>
    <source>
        <strain evidence="4">RN12</strain>
    </source>
</reference>
<keyword evidence="1" id="KW-0597">Phosphoprotein</keyword>
<feature type="compositionally biased region" description="Pro residues" evidence="2">
    <location>
        <begin position="64"/>
        <end position="73"/>
    </location>
</feature>
<accession>A0ABY4SCI6</accession>
<feature type="modified residue" description="4-aspartylphosphate" evidence="1">
    <location>
        <position position="1421"/>
    </location>
</feature>
<dbReference type="NCBIfam" id="NF041121">
    <property type="entry name" value="SAV_2336_NTERM"/>
    <property type="match status" value="1"/>
</dbReference>
<dbReference type="SMART" id="SM00448">
    <property type="entry name" value="REC"/>
    <property type="match status" value="1"/>
</dbReference>
<dbReference type="InterPro" id="IPR001789">
    <property type="entry name" value="Sig_transdc_resp-reg_receiver"/>
</dbReference>
<dbReference type="InterPro" id="IPR047738">
    <property type="entry name" value="SAV_2336-like_N"/>
</dbReference>
<dbReference type="SUPFAM" id="SSF52172">
    <property type="entry name" value="CheY-like"/>
    <property type="match status" value="1"/>
</dbReference>
<gene>
    <name evidence="4" type="ORF">MW290_17135</name>
</gene>
<evidence type="ECO:0000256" key="1">
    <source>
        <dbReference type="PROSITE-ProRule" id="PRU00169"/>
    </source>
</evidence>
<dbReference type="CDD" id="cd00156">
    <property type="entry name" value="REC"/>
    <property type="match status" value="1"/>
</dbReference>
<organism evidence="4 5">
    <name type="scientific">Aquincola tertiaricarbonis</name>
    <dbReference type="NCBI Taxonomy" id="391953"/>
    <lineage>
        <taxon>Bacteria</taxon>
        <taxon>Pseudomonadati</taxon>
        <taxon>Pseudomonadota</taxon>
        <taxon>Betaproteobacteria</taxon>
        <taxon>Burkholderiales</taxon>
        <taxon>Sphaerotilaceae</taxon>
        <taxon>Aquincola</taxon>
    </lineage>
</organism>
<protein>
    <submittedName>
        <fullName evidence="4">Response regulator</fullName>
    </submittedName>
</protein>
<name>A0ABY4SCI6_AQUTE</name>
<feature type="region of interest" description="Disordered" evidence="2">
    <location>
        <begin position="45"/>
        <end position="87"/>
    </location>
</feature>
<evidence type="ECO:0000313" key="4">
    <source>
        <dbReference type="EMBL" id="URI10714.1"/>
    </source>
</evidence>
<evidence type="ECO:0000256" key="2">
    <source>
        <dbReference type="SAM" id="MobiDB-lite"/>
    </source>
</evidence>
<dbReference type="Gene3D" id="2.130.10.10">
    <property type="entry name" value="YVTN repeat-like/Quinoprotein amine dehydrogenase"/>
    <property type="match status" value="1"/>
</dbReference>
<dbReference type="Proteomes" id="UP001056201">
    <property type="component" value="Chromosome 2"/>
</dbReference>
<keyword evidence="5" id="KW-1185">Reference proteome</keyword>
<dbReference type="Gene3D" id="3.40.50.2300">
    <property type="match status" value="1"/>
</dbReference>
<dbReference type="EMBL" id="CP097636">
    <property type="protein sequence ID" value="URI10714.1"/>
    <property type="molecule type" value="Genomic_DNA"/>
</dbReference>
<dbReference type="PROSITE" id="PS50110">
    <property type="entry name" value="RESPONSE_REGULATORY"/>
    <property type="match status" value="1"/>
</dbReference>
<feature type="domain" description="Response regulatory" evidence="3">
    <location>
        <begin position="1371"/>
        <end position="1485"/>
    </location>
</feature>
<dbReference type="SUPFAM" id="SSF69322">
    <property type="entry name" value="Tricorn protease domain 2"/>
    <property type="match status" value="1"/>
</dbReference>
<dbReference type="RefSeq" id="WP_250198919.1">
    <property type="nucleotide sequence ID" value="NZ_CP097636.1"/>
</dbReference>
<proteinExistence type="predicted"/>